<gene>
    <name evidence="1" type="ORF">CXB51_007565</name>
</gene>
<accession>A0A8J5Z9H8</accession>
<dbReference type="GO" id="GO:0010073">
    <property type="term" value="P:meristem maintenance"/>
    <property type="evidence" value="ECO:0007669"/>
    <property type="project" value="InterPro"/>
</dbReference>
<name>A0A8J5Z9H8_9ROSI</name>
<dbReference type="AlphaFoldDB" id="A0A8J5Z9H8"/>
<proteinExistence type="predicted"/>
<evidence type="ECO:0000313" key="1">
    <source>
        <dbReference type="EMBL" id="KAG8496472.1"/>
    </source>
</evidence>
<evidence type="ECO:0000313" key="2">
    <source>
        <dbReference type="Proteomes" id="UP000701853"/>
    </source>
</evidence>
<keyword evidence="2" id="KW-1185">Reference proteome</keyword>
<comment type="caution">
    <text evidence="1">The sequence shown here is derived from an EMBL/GenBank/DDBJ whole genome shotgun (WGS) entry which is preliminary data.</text>
</comment>
<dbReference type="PANTHER" id="PTHR46033:SF8">
    <property type="entry name" value="PROTEIN MAINTENANCE OF MERISTEMS-LIKE"/>
    <property type="match status" value="1"/>
</dbReference>
<dbReference type="OrthoDB" id="10442850at2759"/>
<protein>
    <submittedName>
        <fullName evidence="1">Uncharacterized protein</fullName>
    </submittedName>
</protein>
<dbReference type="Proteomes" id="UP000701853">
    <property type="component" value="Chromosome 4"/>
</dbReference>
<reference evidence="1 2" key="1">
    <citation type="journal article" date="2021" name="bioRxiv">
        <title>The Gossypium anomalum genome as a resource for cotton improvement and evolutionary analysis of hybrid incompatibility.</title>
        <authorList>
            <person name="Grover C.E."/>
            <person name="Yuan D."/>
            <person name="Arick M.A."/>
            <person name="Miller E.R."/>
            <person name="Hu G."/>
            <person name="Peterson D.G."/>
            <person name="Wendel J.F."/>
            <person name="Udall J.A."/>
        </authorList>
    </citation>
    <scope>NUCLEOTIDE SEQUENCE [LARGE SCALE GENOMIC DNA]</scope>
    <source>
        <strain evidence="1">JFW-Udall</strain>
        <tissue evidence="1">Leaf</tissue>
    </source>
</reference>
<sequence length="107" mass="12033">MASGDPHISFSVRRVHHHSRGCCTTAKAHHRRECGHEHKLRFSWLKANFEYLPSTANEWEVMQAIRAYIMHLIGGVLMPDANASSTTDPSAMDIGGCLILLQSWALY</sequence>
<dbReference type="PANTHER" id="PTHR46033">
    <property type="entry name" value="PROTEIN MAIN-LIKE 2"/>
    <property type="match status" value="1"/>
</dbReference>
<dbReference type="InterPro" id="IPR044824">
    <property type="entry name" value="MAIN-like"/>
</dbReference>
<dbReference type="EMBL" id="JAHUZN010000004">
    <property type="protein sequence ID" value="KAG8496472.1"/>
    <property type="molecule type" value="Genomic_DNA"/>
</dbReference>
<organism evidence="1 2">
    <name type="scientific">Gossypium anomalum</name>
    <dbReference type="NCBI Taxonomy" id="47600"/>
    <lineage>
        <taxon>Eukaryota</taxon>
        <taxon>Viridiplantae</taxon>
        <taxon>Streptophyta</taxon>
        <taxon>Embryophyta</taxon>
        <taxon>Tracheophyta</taxon>
        <taxon>Spermatophyta</taxon>
        <taxon>Magnoliopsida</taxon>
        <taxon>eudicotyledons</taxon>
        <taxon>Gunneridae</taxon>
        <taxon>Pentapetalae</taxon>
        <taxon>rosids</taxon>
        <taxon>malvids</taxon>
        <taxon>Malvales</taxon>
        <taxon>Malvaceae</taxon>
        <taxon>Malvoideae</taxon>
        <taxon>Gossypium</taxon>
    </lineage>
</organism>